<dbReference type="InterPro" id="IPR036249">
    <property type="entry name" value="Thioredoxin-like_sf"/>
</dbReference>
<organism evidence="3 6">
    <name type="scientific">Synechococcus phage S-CAM3</name>
    <dbReference type="NCBI Taxonomy" id="1883366"/>
    <lineage>
        <taxon>Viruses</taxon>
        <taxon>Duplodnaviria</taxon>
        <taxon>Heunggongvirae</taxon>
        <taxon>Uroviricota</taxon>
        <taxon>Caudoviricetes</taxon>
        <taxon>Pantevenvirales</taxon>
        <taxon>Kyanoviridae</taxon>
        <taxon>Charybdisvirus</taxon>
        <taxon>Charybdisvirus scam3</taxon>
    </lineage>
</organism>
<dbReference type="RefSeq" id="YP_009321486.1">
    <property type="nucleotide sequence ID" value="NC_031906.1"/>
</dbReference>
<dbReference type="SUPFAM" id="SSF52833">
    <property type="entry name" value="Thioredoxin-like"/>
    <property type="match status" value="1"/>
</dbReference>
<dbReference type="Gene3D" id="3.40.30.10">
    <property type="entry name" value="Glutaredoxin"/>
    <property type="match status" value="1"/>
</dbReference>
<name>A0A1D8KJZ4_9CAUD</name>
<dbReference type="Pfam" id="PF00462">
    <property type="entry name" value="Glutaredoxin"/>
    <property type="match status" value="1"/>
</dbReference>
<keyword evidence="5" id="KW-1185">Reference proteome</keyword>
<proteinExistence type="predicted"/>
<evidence type="ECO:0000259" key="1">
    <source>
        <dbReference type="Pfam" id="PF00462"/>
    </source>
</evidence>
<accession>A0A1D8KJZ4</accession>
<dbReference type="EMBL" id="KU686198">
    <property type="protein sequence ID" value="AOV58966.1"/>
    <property type="molecule type" value="Genomic_DNA"/>
</dbReference>
<evidence type="ECO:0000313" key="6">
    <source>
        <dbReference type="Proteomes" id="UP000240804"/>
    </source>
</evidence>
<dbReference type="GeneID" id="30306514"/>
<gene>
    <name evidence="4" type="ORF">C421010_223</name>
    <name evidence="2" type="ORF">S250808_222</name>
    <name evidence="3" type="ORF">T040910_222</name>
</gene>
<dbReference type="KEGG" id="vg:30306514"/>
<dbReference type="OrthoDB" id="25064at10239"/>
<feature type="domain" description="Glutaredoxin" evidence="1">
    <location>
        <begin position="7"/>
        <end position="65"/>
    </location>
</feature>
<evidence type="ECO:0000313" key="5">
    <source>
        <dbReference type="Proteomes" id="UP000204537"/>
    </source>
</evidence>
<dbReference type="EMBL" id="KU686199">
    <property type="protein sequence ID" value="AOV59206.1"/>
    <property type="molecule type" value="Genomic_DNA"/>
</dbReference>
<dbReference type="Proteomes" id="UP000240920">
    <property type="component" value="Segment"/>
</dbReference>
<sequence>MQNNMDIVMYSIPGCKYCLHAKELFRRAKVDYEHYVVGKDLTKTDLLEKYPLAHGYPYIVIDGEPIVGGLVETAKLFVQKGLVSSKS</sequence>
<dbReference type="EMBL" id="KU686197">
    <property type="protein sequence ID" value="AOV58727.1"/>
    <property type="molecule type" value="Genomic_DNA"/>
</dbReference>
<evidence type="ECO:0000313" key="2">
    <source>
        <dbReference type="EMBL" id="AOV58727.1"/>
    </source>
</evidence>
<evidence type="ECO:0000313" key="4">
    <source>
        <dbReference type="EMBL" id="AOV59206.1"/>
    </source>
</evidence>
<dbReference type="Proteomes" id="UP000240804">
    <property type="component" value="Segment"/>
</dbReference>
<protein>
    <submittedName>
        <fullName evidence="3">Glutaredoxin</fullName>
    </submittedName>
</protein>
<dbReference type="PROSITE" id="PS51354">
    <property type="entry name" value="GLUTAREDOXIN_2"/>
    <property type="match status" value="1"/>
</dbReference>
<dbReference type="InterPro" id="IPR002109">
    <property type="entry name" value="Glutaredoxin"/>
</dbReference>
<evidence type="ECO:0000313" key="3">
    <source>
        <dbReference type="EMBL" id="AOV58966.1"/>
    </source>
</evidence>
<dbReference type="Proteomes" id="UP000204537">
    <property type="component" value="Segment"/>
</dbReference>
<reference evidence="5 6" key="1">
    <citation type="journal article" date="2016" name="Virology">
        <title>The genomic content and context of auxiliary metabolic genes in marine cyanomyoviruses.</title>
        <authorList>
            <person name="Crummett L.T."/>
            <person name="Puxty R.J."/>
            <person name="Weihe C."/>
            <person name="Marston M.F."/>
            <person name="Martiny J.B."/>
        </authorList>
    </citation>
    <scope>NUCLEOTIDE SEQUENCE [LARGE SCALE GENOMIC DNA]</scope>
    <source>
        <strain evidence="2">0808SB25</strain>
        <strain evidence="3">0910TB04</strain>
        <strain evidence="4">1010CC42</strain>
    </source>
</reference>